<gene>
    <name evidence="2" type="ORF">SPHA_63043</name>
</gene>
<dbReference type="AlphaFoldDB" id="A0A812DZ93"/>
<feature type="transmembrane region" description="Helical" evidence="1">
    <location>
        <begin position="131"/>
        <end position="152"/>
    </location>
</feature>
<keyword evidence="1" id="KW-1133">Transmembrane helix</keyword>
<sequence>MPTAKVLRVLIKGAPFRSTWHATSLLGVLFDSATISSQALRDSTRLPLYLSVSNSPPLCPSILYSLSVFLIFVIPFFFFIIHSKSRPLSLSLSLSLNICPFFLFLIATHSLPLAYCRSQYSFSSTSLSQYLLSYPFFLSVFYHIPSFLSIIYPPPPPPAASFFGIFYPPPLFPINYSPSISVILVFSSSVTPLPLCFLTFFTLSFFFSFSMPLNFSRFPHFPFILHLSFSMPTTFFLFFFSQCLLLHSSLS</sequence>
<evidence type="ECO:0000256" key="1">
    <source>
        <dbReference type="SAM" id="Phobius"/>
    </source>
</evidence>
<evidence type="ECO:0000313" key="2">
    <source>
        <dbReference type="EMBL" id="CAE1311670.1"/>
    </source>
</evidence>
<keyword evidence="1" id="KW-0812">Transmembrane</keyword>
<dbReference type="Proteomes" id="UP000597762">
    <property type="component" value="Unassembled WGS sequence"/>
</dbReference>
<feature type="transmembrane region" description="Helical" evidence="1">
    <location>
        <begin position="223"/>
        <end position="247"/>
    </location>
</feature>
<protein>
    <submittedName>
        <fullName evidence="2">Uncharacterized protein</fullName>
    </submittedName>
</protein>
<feature type="transmembrane region" description="Helical" evidence="1">
    <location>
        <begin position="192"/>
        <end position="211"/>
    </location>
</feature>
<organism evidence="2 3">
    <name type="scientific">Acanthosepion pharaonis</name>
    <name type="common">Pharaoh cuttlefish</name>
    <name type="synonym">Sepia pharaonis</name>
    <dbReference type="NCBI Taxonomy" id="158019"/>
    <lineage>
        <taxon>Eukaryota</taxon>
        <taxon>Metazoa</taxon>
        <taxon>Spiralia</taxon>
        <taxon>Lophotrochozoa</taxon>
        <taxon>Mollusca</taxon>
        <taxon>Cephalopoda</taxon>
        <taxon>Coleoidea</taxon>
        <taxon>Decapodiformes</taxon>
        <taxon>Sepiida</taxon>
        <taxon>Sepiina</taxon>
        <taxon>Sepiidae</taxon>
        <taxon>Acanthosepion</taxon>
    </lineage>
</organism>
<accession>A0A812DZ93</accession>
<evidence type="ECO:0000313" key="3">
    <source>
        <dbReference type="Proteomes" id="UP000597762"/>
    </source>
</evidence>
<feature type="transmembrane region" description="Helical" evidence="1">
    <location>
        <begin position="61"/>
        <end position="81"/>
    </location>
</feature>
<name>A0A812DZ93_ACAPH</name>
<reference evidence="2" key="1">
    <citation type="submission" date="2021-01" db="EMBL/GenBank/DDBJ databases">
        <authorList>
            <person name="Li R."/>
            <person name="Bekaert M."/>
        </authorList>
    </citation>
    <scope>NUCLEOTIDE SEQUENCE</scope>
    <source>
        <strain evidence="2">Farmed</strain>
    </source>
</reference>
<keyword evidence="3" id="KW-1185">Reference proteome</keyword>
<comment type="caution">
    <text evidence="2">The sequence shown here is derived from an EMBL/GenBank/DDBJ whole genome shotgun (WGS) entry which is preliminary data.</text>
</comment>
<keyword evidence="1" id="KW-0472">Membrane</keyword>
<dbReference type="EMBL" id="CAHIKZ030004519">
    <property type="protein sequence ID" value="CAE1311670.1"/>
    <property type="molecule type" value="Genomic_DNA"/>
</dbReference>
<feature type="transmembrane region" description="Helical" evidence="1">
    <location>
        <begin position="88"/>
        <end position="111"/>
    </location>
</feature>
<proteinExistence type="predicted"/>
<feature type="transmembrane region" description="Helical" evidence="1">
    <location>
        <begin position="164"/>
        <end position="186"/>
    </location>
</feature>